<keyword evidence="2" id="KW-1185">Reference proteome</keyword>
<dbReference type="Proteomes" id="UP001054252">
    <property type="component" value="Unassembled WGS sequence"/>
</dbReference>
<protein>
    <submittedName>
        <fullName evidence="1">Uncharacterized protein</fullName>
    </submittedName>
</protein>
<evidence type="ECO:0000313" key="2">
    <source>
        <dbReference type="Proteomes" id="UP001054252"/>
    </source>
</evidence>
<comment type="caution">
    <text evidence="1">The sequence shown here is derived from an EMBL/GenBank/DDBJ whole genome shotgun (WGS) entry which is preliminary data.</text>
</comment>
<dbReference type="EMBL" id="BPVZ01000009">
    <property type="protein sequence ID" value="GKU95320.1"/>
    <property type="molecule type" value="Genomic_DNA"/>
</dbReference>
<name>A0AAV5IDG5_9ROSI</name>
<accession>A0AAV5IDG5</accession>
<organism evidence="1 2">
    <name type="scientific">Rubroshorea leprosula</name>
    <dbReference type="NCBI Taxonomy" id="152421"/>
    <lineage>
        <taxon>Eukaryota</taxon>
        <taxon>Viridiplantae</taxon>
        <taxon>Streptophyta</taxon>
        <taxon>Embryophyta</taxon>
        <taxon>Tracheophyta</taxon>
        <taxon>Spermatophyta</taxon>
        <taxon>Magnoliopsida</taxon>
        <taxon>eudicotyledons</taxon>
        <taxon>Gunneridae</taxon>
        <taxon>Pentapetalae</taxon>
        <taxon>rosids</taxon>
        <taxon>malvids</taxon>
        <taxon>Malvales</taxon>
        <taxon>Dipterocarpaceae</taxon>
        <taxon>Rubroshorea</taxon>
    </lineage>
</organism>
<proteinExistence type="predicted"/>
<sequence>MSEVVNGNFWNWPFARSPQLVQIQMALLDSLYPKSGNKDLLIWTAPSSRVFKTSSAWHSLQAKQGKVPWHMFPSIVSFVGLASNIGQINNEK</sequence>
<dbReference type="AlphaFoldDB" id="A0AAV5IDG5"/>
<evidence type="ECO:0000313" key="1">
    <source>
        <dbReference type="EMBL" id="GKU95320.1"/>
    </source>
</evidence>
<gene>
    <name evidence="1" type="ORF">SLEP1_g8693</name>
</gene>
<reference evidence="1 2" key="1">
    <citation type="journal article" date="2021" name="Commun. Biol.">
        <title>The genome of Shorea leprosula (Dipterocarpaceae) highlights the ecological relevance of drought in aseasonal tropical rainforests.</title>
        <authorList>
            <person name="Ng K.K.S."/>
            <person name="Kobayashi M.J."/>
            <person name="Fawcett J.A."/>
            <person name="Hatakeyama M."/>
            <person name="Paape T."/>
            <person name="Ng C.H."/>
            <person name="Ang C.C."/>
            <person name="Tnah L.H."/>
            <person name="Lee C.T."/>
            <person name="Nishiyama T."/>
            <person name="Sese J."/>
            <person name="O'Brien M.J."/>
            <person name="Copetti D."/>
            <person name="Mohd Noor M.I."/>
            <person name="Ong R.C."/>
            <person name="Putra M."/>
            <person name="Sireger I.Z."/>
            <person name="Indrioko S."/>
            <person name="Kosugi Y."/>
            <person name="Izuno A."/>
            <person name="Isagi Y."/>
            <person name="Lee S.L."/>
            <person name="Shimizu K.K."/>
        </authorList>
    </citation>
    <scope>NUCLEOTIDE SEQUENCE [LARGE SCALE GENOMIC DNA]</scope>
    <source>
        <strain evidence="1">214</strain>
    </source>
</reference>